<keyword evidence="1" id="KW-0813">Transport</keyword>
<dbReference type="Proteomes" id="UP000886100">
    <property type="component" value="Unassembled WGS sequence"/>
</dbReference>
<dbReference type="Pfam" id="PF00005">
    <property type="entry name" value="ABC_tran"/>
    <property type="match status" value="1"/>
</dbReference>
<evidence type="ECO:0000256" key="2">
    <source>
        <dbReference type="ARBA" id="ARBA00022741"/>
    </source>
</evidence>
<dbReference type="InterPro" id="IPR003439">
    <property type="entry name" value="ABC_transporter-like_ATP-bd"/>
</dbReference>
<dbReference type="PANTHER" id="PTHR42939">
    <property type="entry name" value="ABC TRANSPORTER ATP-BINDING PROTEIN ALBC-RELATED"/>
    <property type="match status" value="1"/>
</dbReference>
<sequence>STLIRLMLDFLRLDQGVIRLFGRSSLDPVSRSRIAFLPERFTPPAWISAEGYLRAFLKLYGTSWNRSRVEEMCDSLFFDPAQLRKPVTALSKGMTQKIGLMAAFLSDKPLLILDEPMSGLDPLARIGVKRVLQQLRRQGTTLFYSSHMLPDVEAQCDRLAILHQRRFRFTGTVRECLEETGAENLEEAYLRIVTRAAG</sequence>
<evidence type="ECO:0000256" key="1">
    <source>
        <dbReference type="ARBA" id="ARBA00022448"/>
    </source>
</evidence>
<evidence type="ECO:0000259" key="4">
    <source>
        <dbReference type="Pfam" id="PF00005"/>
    </source>
</evidence>
<comment type="caution">
    <text evidence="5">The sequence shown here is derived from an EMBL/GenBank/DDBJ whole genome shotgun (WGS) entry which is preliminary data.</text>
</comment>
<gene>
    <name evidence="5" type="ORF">ENJ98_06495</name>
</gene>
<reference evidence="5" key="1">
    <citation type="journal article" date="2020" name="mSystems">
        <title>Genome- and Community-Level Interaction Insights into Carbon Utilization and Element Cycling Functions of Hydrothermarchaeota in Hydrothermal Sediment.</title>
        <authorList>
            <person name="Zhou Z."/>
            <person name="Liu Y."/>
            <person name="Xu W."/>
            <person name="Pan J."/>
            <person name="Luo Z.H."/>
            <person name="Li M."/>
        </authorList>
    </citation>
    <scope>NUCLEOTIDE SEQUENCE [LARGE SCALE GENOMIC DNA]</scope>
    <source>
        <strain evidence="5">HyVt-535</strain>
    </source>
</reference>
<feature type="non-terminal residue" evidence="5">
    <location>
        <position position="1"/>
    </location>
</feature>
<dbReference type="EMBL" id="DROM01000392">
    <property type="protein sequence ID" value="HHH13870.1"/>
    <property type="molecule type" value="Genomic_DNA"/>
</dbReference>
<name>A0A7C5IZG6_9GAMM</name>
<evidence type="ECO:0000313" key="5">
    <source>
        <dbReference type="EMBL" id="HHH13870.1"/>
    </source>
</evidence>
<keyword evidence="2" id="KW-0547">Nucleotide-binding</keyword>
<dbReference type="Gene3D" id="3.40.50.300">
    <property type="entry name" value="P-loop containing nucleotide triphosphate hydrolases"/>
    <property type="match status" value="1"/>
</dbReference>
<dbReference type="GO" id="GO:0016887">
    <property type="term" value="F:ATP hydrolysis activity"/>
    <property type="evidence" value="ECO:0007669"/>
    <property type="project" value="InterPro"/>
</dbReference>
<dbReference type="AlphaFoldDB" id="A0A7C5IZG6"/>
<accession>A0A7C5IZG6</accession>
<feature type="domain" description="ABC transporter" evidence="4">
    <location>
        <begin position="1"/>
        <end position="117"/>
    </location>
</feature>
<dbReference type="PANTHER" id="PTHR42939:SF1">
    <property type="entry name" value="ABC TRANSPORTER ATP-BINDING PROTEIN ALBC-RELATED"/>
    <property type="match status" value="1"/>
</dbReference>
<evidence type="ECO:0000256" key="3">
    <source>
        <dbReference type="ARBA" id="ARBA00022840"/>
    </source>
</evidence>
<dbReference type="InterPro" id="IPR027417">
    <property type="entry name" value="P-loop_NTPase"/>
</dbReference>
<keyword evidence="3 5" id="KW-0067">ATP-binding</keyword>
<proteinExistence type="predicted"/>
<dbReference type="GO" id="GO:0005524">
    <property type="term" value="F:ATP binding"/>
    <property type="evidence" value="ECO:0007669"/>
    <property type="project" value="UniProtKB-KW"/>
</dbReference>
<organism evidence="5">
    <name type="scientific">Thiolapillus brandeum</name>
    <dbReference type="NCBI Taxonomy" id="1076588"/>
    <lineage>
        <taxon>Bacteria</taxon>
        <taxon>Pseudomonadati</taxon>
        <taxon>Pseudomonadota</taxon>
        <taxon>Gammaproteobacteria</taxon>
        <taxon>Chromatiales</taxon>
        <taxon>Sedimenticolaceae</taxon>
        <taxon>Thiolapillus</taxon>
    </lineage>
</organism>
<dbReference type="SUPFAM" id="SSF52540">
    <property type="entry name" value="P-loop containing nucleoside triphosphate hydrolases"/>
    <property type="match status" value="1"/>
</dbReference>
<dbReference type="InterPro" id="IPR051782">
    <property type="entry name" value="ABC_Transporter_VariousFunc"/>
</dbReference>
<protein>
    <submittedName>
        <fullName evidence="5">ABC transporter ATP-binding protein</fullName>
    </submittedName>
</protein>